<dbReference type="Proteomes" id="UP000051887">
    <property type="component" value="Unassembled WGS sequence"/>
</dbReference>
<accession>A0A0N7LWZ3</accession>
<evidence type="ECO:0000259" key="1">
    <source>
        <dbReference type="Pfam" id="PF19834"/>
    </source>
</evidence>
<feature type="domain" description="DUF6314" evidence="1">
    <location>
        <begin position="13"/>
        <end position="140"/>
    </location>
</feature>
<reference evidence="3 5" key="2">
    <citation type="submission" date="2015-09" db="EMBL/GenBank/DDBJ databases">
        <authorList>
            <consortium name="Swine Surveillance"/>
        </authorList>
    </citation>
    <scope>NUCLEOTIDE SEQUENCE [LARGE SCALE GENOMIC DNA]</scope>
    <source>
        <strain evidence="3 5">5120</strain>
    </source>
</reference>
<evidence type="ECO:0000313" key="2">
    <source>
        <dbReference type="EMBL" id="CUH65330.1"/>
    </source>
</evidence>
<dbReference type="RefSeq" id="WP_058241817.1">
    <property type="nucleotide sequence ID" value="NZ_CYSB01000025.1"/>
</dbReference>
<protein>
    <recommendedName>
        <fullName evidence="1">DUF6314 domain-containing protein</fullName>
    </recommendedName>
</protein>
<evidence type="ECO:0000313" key="5">
    <source>
        <dbReference type="Proteomes" id="UP000051887"/>
    </source>
</evidence>
<dbReference type="EMBL" id="CYSC01000007">
    <property type="protein sequence ID" value="CUH70463.1"/>
    <property type="molecule type" value="Genomic_DNA"/>
</dbReference>
<gene>
    <name evidence="2" type="ORF">TL5118_01259</name>
    <name evidence="3" type="ORF">TL5120_00239</name>
</gene>
<dbReference type="EMBL" id="CYSB01000025">
    <property type="protein sequence ID" value="CUH65330.1"/>
    <property type="molecule type" value="Genomic_DNA"/>
</dbReference>
<dbReference type="AlphaFoldDB" id="A0A0N7LWZ3"/>
<organism evidence="3 5">
    <name type="scientific">Thalassovita autumnalis</name>
    <dbReference type="NCBI Taxonomy" id="2072972"/>
    <lineage>
        <taxon>Bacteria</taxon>
        <taxon>Pseudomonadati</taxon>
        <taxon>Pseudomonadota</taxon>
        <taxon>Alphaproteobacteria</taxon>
        <taxon>Rhodobacterales</taxon>
        <taxon>Roseobacteraceae</taxon>
        <taxon>Thalassovita</taxon>
    </lineage>
</organism>
<keyword evidence="4" id="KW-1185">Reference proteome</keyword>
<reference evidence="2 4" key="1">
    <citation type="submission" date="2015-09" db="EMBL/GenBank/DDBJ databases">
        <authorList>
            <person name="Rodrigo-Torres L."/>
            <person name="Arahal D.R."/>
        </authorList>
    </citation>
    <scope>NUCLEOTIDE SEQUENCE [LARGE SCALE GENOMIC DNA]</scope>
    <source>
        <strain evidence="2 4">CECT 5118</strain>
    </source>
</reference>
<sequence length="144" mass="16727">MAEIPVNLDLFAFEGRWQLDRLVTNAVGPDMTLTGWAEFRPHEDGLMLIESGTLQVAGQPPMQGEQRYIWRQEGAEIATYFADERPFFRFTPAAQIAAAHWCSPDQYDVVMEFAHWPDWQATWTVKGPRKDYVMRSNYRRVESI</sequence>
<proteinExistence type="predicted"/>
<dbReference type="Proteomes" id="UP000051086">
    <property type="component" value="Unassembled WGS sequence"/>
</dbReference>
<name>A0A0N7LWZ3_9RHOB</name>
<dbReference type="InterPro" id="IPR045632">
    <property type="entry name" value="DUF6314"/>
</dbReference>
<dbReference type="OrthoDB" id="7351979at2"/>
<evidence type="ECO:0000313" key="3">
    <source>
        <dbReference type="EMBL" id="CUH70463.1"/>
    </source>
</evidence>
<dbReference type="Pfam" id="PF19834">
    <property type="entry name" value="DUF6314"/>
    <property type="match status" value="1"/>
</dbReference>
<evidence type="ECO:0000313" key="4">
    <source>
        <dbReference type="Proteomes" id="UP000051086"/>
    </source>
</evidence>